<proteinExistence type="predicted"/>
<feature type="transmembrane region" description="Helical" evidence="1">
    <location>
        <begin position="107"/>
        <end position="132"/>
    </location>
</feature>
<evidence type="ECO:0000313" key="2">
    <source>
        <dbReference type="EMBL" id="TKJ42667.1"/>
    </source>
</evidence>
<keyword evidence="1" id="KW-0812">Transmembrane</keyword>
<dbReference type="EMBL" id="NJBO01000010">
    <property type="protein sequence ID" value="TKJ42667.1"/>
    <property type="molecule type" value="Genomic_DNA"/>
</dbReference>
<keyword evidence="1" id="KW-1133">Transmembrane helix</keyword>
<evidence type="ECO:0000256" key="1">
    <source>
        <dbReference type="SAM" id="Phobius"/>
    </source>
</evidence>
<reference evidence="2 3" key="1">
    <citation type="submission" date="2017-06" db="EMBL/GenBank/DDBJ databases">
        <title>Novel microbial phyla capable of carbon fixation and sulfur reduction in deep-sea sediments.</title>
        <authorList>
            <person name="Huang J."/>
            <person name="Baker B."/>
            <person name="Wang Y."/>
        </authorList>
    </citation>
    <scope>NUCLEOTIDE SEQUENCE [LARGE SCALE GENOMIC DNA]</scope>
    <source>
        <strain evidence="2">B3_TA06</strain>
    </source>
</reference>
<dbReference type="Proteomes" id="UP000317778">
    <property type="component" value="Unassembled WGS sequence"/>
</dbReference>
<feature type="transmembrane region" description="Helical" evidence="1">
    <location>
        <begin position="46"/>
        <end position="71"/>
    </location>
</feature>
<accession>A0A532V6S8</accession>
<evidence type="ECO:0000313" key="3">
    <source>
        <dbReference type="Proteomes" id="UP000317778"/>
    </source>
</evidence>
<protein>
    <submittedName>
        <fullName evidence="2">Uncharacterized protein</fullName>
    </submittedName>
</protein>
<gene>
    <name evidence="2" type="ORF">CEE36_07135</name>
</gene>
<organism evidence="2 3">
    <name type="scientific">candidate division TA06 bacterium B3_TA06</name>
    <dbReference type="NCBI Taxonomy" id="2012487"/>
    <lineage>
        <taxon>Bacteria</taxon>
        <taxon>Bacteria division TA06</taxon>
    </lineage>
</organism>
<sequence>MKKFVSPLIILSMIAVPIIILAEDAGDACMQAQSAAKQDANGILWFTLGLLIAGVATPLAGIIATIVGYNLTATPSASALLGKSPEYVAAYTDCYSREVKKLRGNNTLYGCLTATGAYVVVGGCLLLSSIAYY</sequence>
<comment type="caution">
    <text evidence="2">The sequence shown here is derived from an EMBL/GenBank/DDBJ whole genome shotgun (WGS) entry which is preliminary data.</text>
</comment>
<name>A0A532V6S8_UNCT6</name>
<keyword evidence="1" id="KW-0472">Membrane</keyword>
<dbReference type="AlphaFoldDB" id="A0A532V6S8"/>